<dbReference type="GO" id="GO:0008270">
    <property type="term" value="F:zinc ion binding"/>
    <property type="evidence" value="ECO:0007669"/>
    <property type="project" value="InterPro"/>
</dbReference>
<dbReference type="EMBL" id="JYNU01000006">
    <property type="protein sequence ID" value="KMO79916.1"/>
    <property type="molecule type" value="Genomic_DNA"/>
</dbReference>
<dbReference type="InterPro" id="IPR002711">
    <property type="entry name" value="HNH"/>
</dbReference>
<dbReference type="Proteomes" id="UP000036313">
    <property type="component" value="Unassembled WGS sequence"/>
</dbReference>
<feature type="region of interest" description="Disordered" evidence="2">
    <location>
        <begin position="414"/>
        <end position="452"/>
    </location>
</feature>
<comment type="caution">
    <text evidence="4">The sequence shown here is derived from an EMBL/GenBank/DDBJ whole genome shotgun (WGS) entry which is preliminary data.</text>
</comment>
<organism evidence="4 5">
    <name type="scientific">Mycolicibacterium obuense</name>
    <dbReference type="NCBI Taxonomy" id="1807"/>
    <lineage>
        <taxon>Bacteria</taxon>
        <taxon>Bacillati</taxon>
        <taxon>Actinomycetota</taxon>
        <taxon>Actinomycetes</taxon>
        <taxon>Mycobacteriales</taxon>
        <taxon>Mycobacteriaceae</taxon>
        <taxon>Mycolicibacterium</taxon>
    </lineage>
</organism>
<dbReference type="GO" id="GO:0004519">
    <property type="term" value="F:endonuclease activity"/>
    <property type="evidence" value="ECO:0007669"/>
    <property type="project" value="UniProtKB-KW"/>
</dbReference>
<evidence type="ECO:0000256" key="2">
    <source>
        <dbReference type="SAM" id="MobiDB-lite"/>
    </source>
</evidence>
<evidence type="ECO:0000259" key="3">
    <source>
        <dbReference type="SMART" id="SM00507"/>
    </source>
</evidence>
<dbReference type="AlphaFoldDB" id="A0A0J6Z5L8"/>
<dbReference type="InterPro" id="IPR003870">
    <property type="entry name" value="DUF222"/>
</dbReference>
<keyword evidence="4" id="KW-0378">Hydrolase</keyword>
<keyword evidence="4" id="KW-0540">Nuclease</keyword>
<accession>A0A0J6Z5L8</accession>
<comment type="similarity">
    <text evidence="1">Belongs to the Rv1128c/1148c/1588c/1702c/1945/3466 family.</text>
</comment>
<dbReference type="CDD" id="cd00085">
    <property type="entry name" value="HNHc"/>
    <property type="match status" value="1"/>
</dbReference>
<feature type="compositionally biased region" description="Basic and acidic residues" evidence="2">
    <location>
        <begin position="438"/>
        <end position="452"/>
    </location>
</feature>
<dbReference type="Pfam" id="PF02720">
    <property type="entry name" value="DUF222"/>
    <property type="match status" value="1"/>
</dbReference>
<feature type="domain" description="HNH nuclease" evidence="3">
    <location>
        <begin position="350"/>
        <end position="402"/>
    </location>
</feature>
<sequence length="452" mass="48907">MDVVAGAVEGIRAQLAILHDACDTLTHPELVSLLSEVTTVVRSVPALEHQILSRLTTETEPRRLGEASWKKVLTTALRVSERDAKRRLADAAALGPRQALTGEPLPPLHEATAAAQAAGALDADHVAVIATFHKDLPGWVDVDTRAAADRQLASLGTGLTPEDLKKAADRLAAMIDQDGPEPTDADRARKRGITLGEQQADGMSRLSGWITPEARATYEAIQAKLAAPGMCNPDDETPCVDAEPDLERRRRDTRSAAQRNHDAWLAVGRMALSSGDLGSHNGLPVTVIVSTTLQELEKSAGVAVTGGGSLLPMTDLIRMATHAHHYLAVFDQHTSQPLYLGRTKRLASPAQRIMLHSSARGCTRPGCTVPGYWTQVHHIDDWKSGGATDITNLTLACGPDNRMIEQTGWTTTVNDRGQTEWLPPPDLDTGRRRVNGYHHPERHLVPEDDHDP</sequence>
<dbReference type="InterPro" id="IPR003615">
    <property type="entry name" value="HNH_nuc"/>
</dbReference>
<evidence type="ECO:0000313" key="5">
    <source>
        <dbReference type="Proteomes" id="UP000036313"/>
    </source>
</evidence>
<keyword evidence="4" id="KW-0255">Endonuclease</keyword>
<dbReference type="RefSeq" id="WP_048422374.1">
    <property type="nucleotide sequence ID" value="NZ_JYNU01000006.1"/>
</dbReference>
<evidence type="ECO:0000313" key="4">
    <source>
        <dbReference type="EMBL" id="KMO79916.1"/>
    </source>
</evidence>
<proteinExistence type="inferred from homology"/>
<protein>
    <submittedName>
        <fullName evidence="4">HNH endonuclease</fullName>
    </submittedName>
</protein>
<dbReference type="PATRIC" id="fig|1807.14.peg.1057"/>
<reference evidence="4 5" key="1">
    <citation type="journal article" date="2015" name="Genome Biol. Evol.">
        <title>Characterization of Three Mycobacterium spp. with Potential Use in Bioremediation by Genome Sequencing and Comparative Genomics.</title>
        <authorList>
            <person name="Das S."/>
            <person name="Pettersson B.M."/>
            <person name="Behra P.R."/>
            <person name="Ramesh M."/>
            <person name="Dasgupta S."/>
            <person name="Bhattacharya A."/>
            <person name="Kirsebom L.A."/>
        </authorList>
    </citation>
    <scope>NUCLEOTIDE SEQUENCE [LARGE SCALE GENOMIC DNA]</scope>
    <source>
        <strain evidence="4 5">DSM 44075</strain>
    </source>
</reference>
<evidence type="ECO:0000256" key="1">
    <source>
        <dbReference type="ARBA" id="ARBA00023450"/>
    </source>
</evidence>
<dbReference type="SMART" id="SM00507">
    <property type="entry name" value="HNHc"/>
    <property type="match status" value="1"/>
</dbReference>
<name>A0A0J6Z5L8_9MYCO</name>
<gene>
    <name evidence="4" type="ORF">MOBUDSM44075_01049</name>
</gene>
<dbReference type="GO" id="GO:0003676">
    <property type="term" value="F:nucleic acid binding"/>
    <property type="evidence" value="ECO:0007669"/>
    <property type="project" value="InterPro"/>
</dbReference>
<dbReference type="Pfam" id="PF01844">
    <property type="entry name" value="HNH"/>
    <property type="match status" value="1"/>
</dbReference>